<dbReference type="Pfam" id="PF06218">
    <property type="entry name" value="NPR2"/>
    <property type="match status" value="1"/>
</dbReference>
<dbReference type="PANTHER" id="PTHR12991:SF10">
    <property type="entry name" value="GATOR COMPLEX PROTEIN NPRL2"/>
    <property type="match status" value="1"/>
</dbReference>
<dbReference type="WBParaSite" id="ACRNAN_scaffold578.g10160.t1">
    <property type="protein sequence ID" value="ACRNAN_scaffold578.g10160.t1"/>
    <property type="gene ID" value="ACRNAN_scaffold578.g10160"/>
</dbReference>
<evidence type="ECO:0000256" key="1">
    <source>
        <dbReference type="ARBA" id="ARBA00008433"/>
    </source>
</evidence>
<dbReference type="GO" id="GO:0034198">
    <property type="term" value="P:cellular response to amino acid starvation"/>
    <property type="evidence" value="ECO:0007669"/>
    <property type="project" value="TreeGrafter"/>
</dbReference>
<dbReference type="GO" id="GO:0005096">
    <property type="term" value="F:GTPase activator activity"/>
    <property type="evidence" value="ECO:0007669"/>
    <property type="project" value="TreeGrafter"/>
</dbReference>
<protein>
    <submittedName>
        <fullName evidence="3">Uncharacterized protein</fullName>
    </submittedName>
</protein>
<dbReference type="InterPro" id="IPR009348">
    <property type="entry name" value="NPR2-like"/>
</dbReference>
<evidence type="ECO:0000313" key="3">
    <source>
        <dbReference type="WBParaSite" id="ACRNAN_scaffold578.g10160.t1"/>
    </source>
</evidence>
<dbReference type="GO" id="GO:1904262">
    <property type="term" value="P:negative regulation of TORC1 signaling"/>
    <property type="evidence" value="ECO:0007669"/>
    <property type="project" value="TreeGrafter"/>
</dbReference>
<proteinExistence type="inferred from homology"/>
<evidence type="ECO:0000313" key="2">
    <source>
        <dbReference type="Proteomes" id="UP000887540"/>
    </source>
</evidence>
<dbReference type="PANTHER" id="PTHR12991">
    <property type="entry name" value="NITROGEN PERMEASE REGULATOR 2/TUMOR SUPPRESSOR CANDIDATE 4"/>
    <property type="match status" value="1"/>
</dbReference>
<name>A0A914E6J6_9BILA</name>
<dbReference type="GO" id="GO:1990130">
    <property type="term" value="C:GATOR1 complex"/>
    <property type="evidence" value="ECO:0007669"/>
    <property type="project" value="TreeGrafter"/>
</dbReference>
<dbReference type="GO" id="GO:0005774">
    <property type="term" value="C:vacuolar membrane"/>
    <property type="evidence" value="ECO:0007669"/>
    <property type="project" value="TreeGrafter"/>
</dbReference>
<dbReference type="GO" id="GO:0010508">
    <property type="term" value="P:positive regulation of autophagy"/>
    <property type="evidence" value="ECO:0007669"/>
    <property type="project" value="TreeGrafter"/>
</dbReference>
<keyword evidence="2" id="KW-1185">Reference proteome</keyword>
<accession>A0A914E6J6</accession>
<organism evidence="2 3">
    <name type="scientific">Acrobeloides nanus</name>
    <dbReference type="NCBI Taxonomy" id="290746"/>
    <lineage>
        <taxon>Eukaryota</taxon>
        <taxon>Metazoa</taxon>
        <taxon>Ecdysozoa</taxon>
        <taxon>Nematoda</taxon>
        <taxon>Chromadorea</taxon>
        <taxon>Rhabditida</taxon>
        <taxon>Tylenchina</taxon>
        <taxon>Cephalobomorpha</taxon>
        <taxon>Cephaloboidea</taxon>
        <taxon>Cephalobidae</taxon>
        <taxon>Acrobeloides</taxon>
    </lineage>
</organism>
<sequence length="118" mass="13779">ECVKFIALKHETPPLINDVCRLYLSLKNGMKLKDWCLRMQPRQFNVDERKLIQFGIFYGFVRKLSIYPVAINPEEGIKIMKLCNGERSLEDLALEYSCSPIELHQNLVENGNFSFIVR</sequence>
<reference evidence="3" key="1">
    <citation type="submission" date="2022-11" db="UniProtKB">
        <authorList>
            <consortium name="WormBaseParasite"/>
        </authorList>
    </citation>
    <scope>IDENTIFICATION</scope>
</reference>
<dbReference type="AlphaFoldDB" id="A0A914E6J6"/>
<dbReference type="Proteomes" id="UP000887540">
    <property type="component" value="Unplaced"/>
</dbReference>
<comment type="similarity">
    <text evidence="1">Belongs to the NPR2 family.</text>
</comment>